<evidence type="ECO:0000259" key="3">
    <source>
        <dbReference type="Pfam" id="PF00350"/>
    </source>
</evidence>
<evidence type="ECO:0000313" key="4">
    <source>
        <dbReference type="EMBL" id="SDP93409.1"/>
    </source>
</evidence>
<keyword evidence="1" id="KW-0175">Coiled coil</keyword>
<dbReference type="InterPro" id="IPR051943">
    <property type="entry name" value="TRAFAC_Dynamin-like_GTPase"/>
</dbReference>
<dbReference type="AlphaFoldDB" id="A0A1H0WRY3"/>
<evidence type="ECO:0000313" key="5">
    <source>
        <dbReference type="Proteomes" id="UP000199497"/>
    </source>
</evidence>
<feature type="domain" description="Dynamin N-terminal" evidence="3">
    <location>
        <begin position="123"/>
        <end position="271"/>
    </location>
</feature>
<evidence type="ECO:0000256" key="1">
    <source>
        <dbReference type="SAM" id="Coils"/>
    </source>
</evidence>
<dbReference type="Proteomes" id="UP000199497">
    <property type="component" value="Unassembled WGS sequence"/>
</dbReference>
<dbReference type="PANTHER" id="PTHR43681:SF1">
    <property type="entry name" value="SARCALUMENIN"/>
    <property type="match status" value="1"/>
</dbReference>
<dbReference type="SUPFAM" id="SSF52540">
    <property type="entry name" value="P-loop containing nucleoside triphosphate hydrolases"/>
    <property type="match status" value="1"/>
</dbReference>
<feature type="region of interest" description="Disordered" evidence="2">
    <location>
        <begin position="500"/>
        <end position="527"/>
    </location>
</feature>
<dbReference type="PANTHER" id="PTHR43681">
    <property type="entry name" value="TRANSMEMBRANE GTPASE FZO"/>
    <property type="match status" value="1"/>
</dbReference>
<dbReference type="InterPro" id="IPR027417">
    <property type="entry name" value="P-loop_NTPase"/>
</dbReference>
<dbReference type="EMBL" id="FNJR01000014">
    <property type="protein sequence ID" value="SDP93409.1"/>
    <property type="molecule type" value="Genomic_DNA"/>
</dbReference>
<dbReference type="Pfam" id="PF00350">
    <property type="entry name" value="Dynamin_N"/>
    <property type="match status" value="1"/>
</dbReference>
<dbReference type="STRING" id="405564.SAMN04487905_114100"/>
<dbReference type="InterPro" id="IPR045063">
    <property type="entry name" value="Dynamin_N"/>
</dbReference>
<protein>
    <submittedName>
        <fullName evidence="4">Dynamin family protein</fullName>
    </submittedName>
</protein>
<feature type="compositionally biased region" description="Low complexity" evidence="2">
    <location>
        <begin position="515"/>
        <end position="524"/>
    </location>
</feature>
<reference evidence="5" key="1">
    <citation type="submission" date="2016-10" db="EMBL/GenBank/DDBJ databases">
        <authorList>
            <person name="Varghese N."/>
            <person name="Submissions S."/>
        </authorList>
    </citation>
    <scope>NUCLEOTIDE SEQUENCE [LARGE SCALE GENOMIC DNA]</scope>
    <source>
        <strain evidence="5">DSM 46732</strain>
    </source>
</reference>
<accession>A0A1H0WRY3</accession>
<feature type="coiled-coil region" evidence="1">
    <location>
        <begin position="387"/>
        <end position="414"/>
    </location>
</feature>
<organism evidence="4 5">
    <name type="scientific">Actinopolyspora xinjiangensis</name>
    <dbReference type="NCBI Taxonomy" id="405564"/>
    <lineage>
        <taxon>Bacteria</taxon>
        <taxon>Bacillati</taxon>
        <taxon>Actinomycetota</taxon>
        <taxon>Actinomycetes</taxon>
        <taxon>Actinopolysporales</taxon>
        <taxon>Actinopolysporaceae</taxon>
        <taxon>Actinopolyspora</taxon>
    </lineage>
</organism>
<proteinExistence type="predicted"/>
<gene>
    <name evidence="4" type="ORF">SAMN04487905_114100</name>
</gene>
<sequence length="683" mass="75813">MPLLPADPDVPIAAATALRGGDPARCRCPGDSRATPAPKSRTIRPLLDADAEGWQLLLPTRRRLALSDFTSERVHVHNPTVIETALVELLDSAEAECVEAGRTDLGNRLRRIRNRVLDPAQLVLVVGEPDQGKSELINSLVNAPVCGSGENVSTIVPSLVRHADEPSAHLVEQETTRSPVGGDRTPVPIEEIREELERALGAGRQVRRTEIGLPRALLENGLALMDTPAVGGVTSSLGSVTEEAAAEADALLMVSDATQELTTNELNFLRRVTAVCPNIALVQPKTDLVPDWRHIVELNRKHLSNAGIAGRIFPVSARIRARATREKSQDLNTESGFPALLDHLRKEMAGAQEQLTRKLVAHNVTDSIDRITADLREELNNQNPRTATETLLELETAQRRAEDLKRLSGRWQKTLSDGIQELYSDIEYDFRERSWAVLHQANETLDEADPSTTWDEFEEWLRDSLRTAVAETFDWLDRRRERLTEQVADELLREQVRTLPNSDSIPVPDPLSRVPAPKAPKNANYPRGDQLLTGLRGSYGGVLMFGLMTSMAGLPLMNVISISAGLLLGSKSLNEEKDSRLKRRQTEARAAVQRYVEHVVFQVNKEARDAIRNTHQTLHDHCNRITEQAQIRISRSIQETKRMAEQSAVDRDARAKEIKKKLEELGALRKRANALTSNRIAAA</sequence>
<dbReference type="Gene3D" id="3.40.50.300">
    <property type="entry name" value="P-loop containing nucleotide triphosphate hydrolases"/>
    <property type="match status" value="1"/>
</dbReference>
<keyword evidence="5" id="KW-1185">Reference proteome</keyword>
<evidence type="ECO:0000256" key="2">
    <source>
        <dbReference type="SAM" id="MobiDB-lite"/>
    </source>
</evidence>
<name>A0A1H0WRY3_9ACTN</name>